<reference evidence="3" key="1">
    <citation type="journal article" date="2013" name="Proc. Natl. Acad. Sci. U.S.A.">
        <title>Improving the coverage of the cyanobacterial phylum using diversity-driven genome sequencing.</title>
        <authorList>
            <person name="Shih P.M."/>
            <person name="Wu D."/>
            <person name="Latifi A."/>
            <person name="Axen S.D."/>
            <person name="Fewer D.P."/>
            <person name="Talla E."/>
            <person name="Calteau A."/>
            <person name="Cai F."/>
            <person name="Tandeau de Marsac N."/>
            <person name="Rippka R."/>
            <person name="Herdman M."/>
            <person name="Sivonen K."/>
            <person name="Coursin T."/>
            <person name="Laurent T."/>
            <person name="Goodwin L."/>
            <person name="Nolan M."/>
            <person name="Davenport K.W."/>
            <person name="Han C.S."/>
            <person name="Rubin E.M."/>
            <person name="Eisen J.A."/>
            <person name="Woyke T."/>
            <person name="Gugger M."/>
            <person name="Kerfeld C.A."/>
        </authorList>
    </citation>
    <scope>NUCLEOTIDE SEQUENCE [LARGE SCALE GENOMIC DNA]</scope>
    <source>
        <strain evidence="3">ATCC 29371 / PCC 7437</strain>
    </source>
</reference>
<dbReference type="KEGG" id="scs:Sta7437_3404"/>
<dbReference type="OrthoDB" id="5522963at2"/>
<keyword evidence="3" id="KW-1185">Reference proteome</keyword>
<dbReference type="HOGENOM" id="CLU_021307_2_1_3"/>
<protein>
    <recommendedName>
        <fullName evidence="1">vWA-MoxR associated protein N-terminal HTH domain-containing protein</fullName>
    </recommendedName>
</protein>
<dbReference type="AlphaFoldDB" id="K9XXX5"/>
<proteinExistence type="predicted"/>
<dbReference type="InterPro" id="IPR027417">
    <property type="entry name" value="P-loop_NTPase"/>
</dbReference>
<dbReference type="SUPFAM" id="SSF52540">
    <property type="entry name" value="P-loop containing nucleoside triphosphate hydrolases"/>
    <property type="match status" value="1"/>
</dbReference>
<dbReference type="Pfam" id="PF14516">
    <property type="entry name" value="AAA_35"/>
    <property type="match status" value="1"/>
</dbReference>
<accession>K9XXX5</accession>
<evidence type="ECO:0000259" key="1">
    <source>
        <dbReference type="Pfam" id="PF26355"/>
    </source>
</evidence>
<dbReference type="InterPro" id="IPR058651">
    <property type="entry name" value="HTH_VMAP-M9"/>
</dbReference>
<dbReference type="Pfam" id="PF26355">
    <property type="entry name" value="HTH_VMAP-M9"/>
    <property type="match status" value="1"/>
</dbReference>
<feature type="domain" description="vWA-MoxR associated protein N-terminal HTH" evidence="1">
    <location>
        <begin position="20"/>
        <end position="102"/>
    </location>
</feature>
<dbReference type="STRING" id="111780.Sta7437_3404"/>
<evidence type="ECO:0000313" key="3">
    <source>
        <dbReference type="Proteomes" id="UP000010473"/>
    </source>
</evidence>
<dbReference type="Proteomes" id="UP000010473">
    <property type="component" value="Chromosome"/>
</dbReference>
<dbReference type="eggNOG" id="COG1672">
    <property type="taxonomic scope" value="Bacteria"/>
</dbReference>
<organism evidence="2 3">
    <name type="scientific">Stanieria cyanosphaera (strain ATCC 29371 / PCC 7437)</name>
    <dbReference type="NCBI Taxonomy" id="111780"/>
    <lineage>
        <taxon>Bacteria</taxon>
        <taxon>Bacillati</taxon>
        <taxon>Cyanobacteriota</taxon>
        <taxon>Cyanophyceae</taxon>
        <taxon>Pleurocapsales</taxon>
        <taxon>Dermocarpellaceae</taxon>
        <taxon>Stanieria</taxon>
    </lineage>
</organism>
<dbReference type="Gene3D" id="3.40.50.300">
    <property type="entry name" value="P-loop containing nucleotide triphosphate hydrolases"/>
    <property type="match status" value="1"/>
</dbReference>
<dbReference type="RefSeq" id="WP_015194571.1">
    <property type="nucleotide sequence ID" value="NC_019748.1"/>
</dbReference>
<dbReference type="PATRIC" id="fig|111780.3.peg.3529"/>
<name>K9XXX5_STAC7</name>
<sequence length="469" mass="53806">MTNLSRENLGANPSLEPHIEIEEALLLADSLVFAKIGRHLTTLQAAIFRGAWLSQKYEQVAQENFCSDIHVKRVGAELWELLSLGLEERVSKKTFRAALERRCQLQSPKKILSVVKEQKVTNNSGNVIEFPSGSVSLHSALYIERTPVETRTYAEIEQPGSLIRIKAPHQMGKTSLMLRILAHAQEIGIKTVTLNLQQADRKVFSCLDKFLRWLCTNITRQLQLEPKLTDYWDEDLGSKVSCTAYLQGYLLSKIDNPLVLALDEVNRIFEYPEIASEFLALLRSWHEEAKVINVWQKLRLIVVHSTEVYIPLNINQSPFNIGLPIELTNFTKQQVQDLAKRHQLNWHGDSEVEQLMAMLDGHPYLVRVALYHLSRGEISLPQMLAEAPSLKGIYSNHLRRHLVTLQQHSELRLALQQVIESQESIRLKATTAYKLESMGLVKLKQDCVTVSCQLYRLYFRSQQWENCYQ</sequence>
<dbReference type="EMBL" id="CP003653">
    <property type="protein sequence ID" value="AFZ36909.1"/>
    <property type="molecule type" value="Genomic_DNA"/>
</dbReference>
<evidence type="ECO:0000313" key="2">
    <source>
        <dbReference type="EMBL" id="AFZ36909.1"/>
    </source>
</evidence>
<gene>
    <name evidence="2" type="ordered locus">Sta7437_3404</name>
</gene>